<protein>
    <submittedName>
        <fullName evidence="1">Uncharacterized protein</fullName>
    </submittedName>
</protein>
<organism evidence="1 2">
    <name type="scientific">Persephonella atlantica</name>
    <dbReference type="NCBI Taxonomy" id="2699429"/>
    <lineage>
        <taxon>Bacteria</taxon>
        <taxon>Pseudomonadati</taxon>
        <taxon>Aquificota</taxon>
        <taxon>Aquificia</taxon>
        <taxon>Aquificales</taxon>
        <taxon>Hydrogenothermaceae</taxon>
        <taxon>Persephonella</taxon>
    </lineage>
</organism>
<reference evidence="1 2" key="1">
    <citation type="journal article" date="2021" name="Syst. Appl. Microbiol.">
        <title>Persephonella atlantica sp. nov.: How to adapt to physico-chemical gradients in high temperature hydrothermal habitats.</title>
        <authorList>
            <person name="Francois D.X."/>
            <person name="Godfroy A."/>
            <person name="Mathien C."/>
            <person name="Aube J."/>
            <person name="Cathalot C."/>
            <person name="Lesongeur F."/>
            <person name="L'Haridon S."/>
            <person name="Philippon X."/>
            <person name="Roussel E.G."/>
        </authorList>
    </citation>
    <scope>NUCLEOTIDE SEQUENCE [LARGE SCALE GENOMIC DNA]</scope>
    <source>
        <strain evidence="1 2">MO1340</strain>
    </source>
</reference>
<evidence type="ECO:0000313" key="2">
    <source>
        <dbReference type="Proteomes" id="UP000772812"/>
    </source>
</evidence>
<evidence type="ECO:0000313" key="1">
    <source>
        <dbReference type="EMBL" id="MBK3332827.1"/>
    </source>
</evidence>
<gene>
    <name evidence="1" type="ORF">GWK41_07070</name>
</gene>
<keyword evidence="2" id="KW-1185">Reference proteome</keyword>
<dbReference type="EMBL" id="JAACYA010000002">
    <property type="protein sequence ID" value="MBK3332827.1"/>
    <property type="molecule type" value="Genomic_DNA"/>
</dbReference>
<proteinExistence type="predicted"/>
<accession>A0ABS1GIS5</accession>
<sequence length="160" mass="18043">MKYIKYLTLAILIFQLAFALSYKDLFPYLVELKGWKGEKPTGSKISATFGEMITAERSYKKGSKSIHISIIKGGIAVSMFAPFSMITEIDTPEEYVKVFKIDSFKAGLSHHKKESSGQIIVLLTGDSVFSMEYRNMGYKEALKLLKEFPLKDIARKILGL</sequence>
<dbReference type="RefSeq" id="WP_200674236.1">
    <property type="nucleotide sequence ID" value="NZ_JAACYA010000002.1"/>
</dbReference>
<name>A0ABS1GIS5_9AQUI</name>
<dbReference type="Proteomes" id="UP000772812">
    <property type="component" value="Unassembled WGS sequence"/>
</dbReference>
<comment type="caution">
    <text evidence="1">The sequence shown here is derived from an EMBL/GenBank/DDBJ whole genome shotgun (WGS) entry which is preliminary data.</text>
</comment>